<organism evidence="1 2">
    <name type="scientific">Aphis glycines</name>
    <name type="common">Soybean aphid</name>
    <dbReference type="NCBI Taxonomy" id="307491"/>
    <lineage>
        <taxon>Eukaryota</taxon>
        <taxon>Metazoa</taxon>
        <taxon>Ecdysozoa</taxon>
        <taxon>Arthropoda</taxon>
        <taxon>Hexapoda</taxon>
        <taxon>Insecta</taxon>
        <taxon>Pterygota</taxon>
        <taxon>Neoptera</taxon>
        <taxon>Paraneoptera</taxon>
        <taxon>Hemiptera</taxon>
        <taxon>Sternorrhyncha</taxon>
        <taxon>Aphidomorpha</taxon>
        <taxon>Aphidoidea</taxon>
        <taxon>Aphididae</taxon>
        <taxon>Aphidini</taxon>
        <taxon>Aphis</taxon>
        <taxon>Aphis</taxon>
    </lineage>
</organism>
<accession>A0A6G0T9J1</accession>
<evidence type="ECO:0000313" key="1">
    <source>
        <dbReference type="EMBL" id="KAE9528616.1"/>
    </source>
</evidence>
<reference evidence="1 2" key="1">
    <citation type="submission" date="2019-08" db="EMBL/GenBank/DDBJ databases">
        <title>The genome of the soybean aphid Biotype 1, its phylome, world population structure and adaptation to the North American continent.</title>
        <authorList>
            <person name="Giordano R."/>
            <person name="Donthu R.K."/>
            <person name="Hernandez A.G."/>
            <person name="Wright C.L."/>
            <person name="Zimin A.V."/>
        </authorList>
    </citation>
    <scope>NUCLEOTIDE SEQUENCE [LARGE SCALE GENOMIC DNA]</scope>
    <source>
        <tissue evidence="1">Whole aphids</tissue>
    </source>
</reference>
<proteinExistence type="predicted"/>
<keyword evidence="2" id="KW-1185">Reference proteome</keyword>
<evidence type="ECO:0000313" key="2">
    <source>
        <dbReference type="Proteomes" id="UP000475862"/>
    </source>
</evidence>
<gene>
    <name evidence="1" type="ORF">AGLY_012191</name>
</gene>
<dbReference type="EMBL" id="VYZN01000048">
    <property type="protein sequence ID" value="KAE9528616.1"/>
    <property type="molecule type" value="Genomic_DNA"/>
</dbReference>
<name>A0A6G0T9J1_APHGL</name>
<dbReference type="Proteomes" id="UP000475862">
    <property type="component" value="Unassembled WGS sequence"/>
</dbReference>
<sequence length="403" mass="45276">MFLNPMDVPDMRLNRTPFSDNLGSLHTSISHWTSESVFGSPCTHSNRKRSRCSVIGSRSSCCWGFLGGGDTDSEAAGGKSNGTRSSAVSCSDRLMQSRGRSLTTTCSVRRAQLFLDTIRQTAQHIRVYYLLRRKVINDKCYQNNNRFYCLNTRGDECLIIKLYGNRISWDEILYSDALKCVFRDLGADYSIGVFFTLLNCDKLTSVHLKDRLQTKVLSTLLNYALFMCQSDMISINISCKTMLCALSQLKIELYTYRLTNLDDIFEKNDGLCTDGSCGLPVLLVGPTPSSCIFFDTGSVNSILSLEISTWNGHIMIVIVAGTLLEFGWFVFKAEVSPPDEALLLGLELNGILYLPRNTLSLSSLRVEPSKGREPLTKVRHTEDYHKTCKVYHQLDSYNDIINL</sequence>
<dbReference type="AlphaFoldDB" id="A0A6G0T9J1"/>
<protein>
    <submittedName>
        <fullName evidence="1">Uncharacterized protein</fullName>
    </submittedName>
</protein>
<comment type="caution">
    <text evidence="1">The sequence shown here is derived from an EMBL/GenBank/DDBJ whole genome shotgun (WGS) entry which is preliminary data.</text>
</comment>